<dbReference type="PANTHER" id="PTHR33362:SF5">
    <property type="entry name" value="C4-DICARBOXYLATE TRAP TRANSPORTER LARGE PERMEASE PROTEIN DCTM"/>
    <property type="match status" value="1"/>
</dbReference>
<feature type="transmembrane region" description="Helical" evidence="7">
    <location>
        <begin position="6"/>
        <end position="32"/>
    </location>
</feature>
<protein>
    <submittedName>
        <fullName evidence="9">TRAP transporter large permease</fullName>
    </submittedName>
</protein>
<feature type="transmembrane region" description="Helical" evidence="7">
    <location>
        <begin position="91"/>
        <end position="120"/>
    </location>
</feature>
<evidence type="ECO:0000259" key="8">
    <source>
        <dbReference type="Pfam" id="PF06808"/>
    </source>
</evidence>
<name>A0A8J6M9M7_9FIRM</name>
<evidence type="ECO:0000256" key="6">
    <source>
        <dbReference type="ARBA" id="ARBA00023136"/>
    </source>
</evidence>
<dbReference type="PANTHER" id="PTHR33362">
    <property type="entry name" value="SIALIC ACID TRAP TRANSPORTER PERMEASE PROTEIN SIAT-RELATED"/>
    <property type="match status" value="1"/>
</dbReference>
<proteinExistence type="predicted"/>
<accession>A0A8J6M9M7</accession>
<keyword evidence="2" id="KW-1003">Cell membrane</keyword>
<evidence type="ECO:0000256" key="5">
    <source>
        <dbReference type="ARBA" id="ARBA00022989"/>
    </source>
</evidence>
<feature type="transmembrane region" description="Helical" evidence="7">
    <location>
        <begin position="268"/>
        <end position="290"/>
    </location>
</feature>
<evidence type="ECO:0000256" key="4">
    <source>
        <dbReference type="ARBA" id="ARBA00022692"/>
    </source>
</evidence>
<feature type="transmembrane region" description="Helical" evidence="7">
    <location>
        <begin position="237"/>
        <end position="256"/>
    </location>
</feature>
<dbReference type="InterPro" id="IPR010656">
    <property type="entry name" value="DctM"/>
</dbReference>
<keyword evidence="6 7" id="KW-0472">Membrane</keyword>
<evidence type="ECO:0000256" key="2">
    <source>
        <dbReference type="ARBA" id="ARBA00022475"/>
    </source>
</evidence>
<dbReference type="Proteomes" id="UP000661435">
    <property type="component" value="Unassembled WGS sequence"/>
</dbReference>
<feature type="transmembrane region" description="Helical" evidence="7">
    <location>
        <begin position="310"/>
        <end position="339"/>
    </location>
</feature>
<evidence type="ECO:0000256" key="1">
    <source>
        <dbReference type="ARBA" id="ARBA00004429"/>
    </source>
</evidence>
<feature type="transmembrane region" description="Helical" evidence="7">
    <location>
        <begin position="168"/>
        <end position="188"/>
    </location>
</feature>
<feature type="transmembrane region" description="Helical" evidence="7">
    <location>
        <begin position="393"/>
        <end position="417"/>
    </location>
</feature>
<dbReference type="InterPro" id="IPR004681">
    <property type="entry name" value="TRAP_DctM"/>
</dbReference>
<keyword evidence="10" id="KW-1185">Reference proteome</keyword>
<dbReference type="RefSeq" id="WP_186908475.1">
    <property type="nucleotide sequence ID" value="NZ_JACOPP010000022.1"/>
</dbReference>
<keyword evidence="5 7" id="KW-1133">Transmembrane helix</keyword>
<feature type="transmembrane region" description="Helical" evidence="7">
    <location>
        <begin position="44"/>
        <end position="66"/>
    </location>
</feature>
<evidence type="ECO:0000313" key="9">
    <source>
        <dbReference type="EMBL" id="MBC5734646.1"/>
    </source>
</evidence>
<evidence type="ECO:0000256" key="3">
    <source>
        <dbReference type="ARBA" id="ARBA00022519"/>
    </source>
</evidence>
<dbReference type="GO" id="GO:0005886">
    <property type="term" value="C:plasma membrane"/>
    <property type="evidence" value="ECO:0007669"/>
    <property type="project" value="UniProtKB-SubCell"/>
</dbReference>
<feature type="domain" description="TRAP C4-dicarboxylate transport system permease DctM subunit" evidence="8">
    <location>
        <begin position="4"/>
        <end position="413"/>
    </location>
</feature>
<feature type="transmembrane region" description="Helical" evidence="7">
    <location>
        <begin position="209"/>
        <end position="231"/>
    </location>
</feature>
<gene>
    <name evidence="9" type="ORF">H8S57_13055</name>
</gene>
<dbReference type="PIRSF" id="PIRSF006066">
    <property type="entry name" value="HI0050"/>
    <property type="match status" value="1"/>
</dbReference>
<evidence type="ECO:0000256" key="7">
    <source>
        <dbReference type="SAM" id="Phobius"/>
    </source>
</evidence>
<dbReference type="EMBL" id="JACOPP010000022">
    <property type="protein sequence ID" value="MBC5734646.1"/>
    <property type="molecule type" value="Genomic_DNA"/>
</dbReference>
<dbReference type="Pfam" id="PF06808">
    <property type="entry name" value="DctM"/>
    <property type="match status" value="1"/>
</dbReference>
<keyword evidence="3" id="KW-0997">Cell inner membrane</keyword>
<comment type="caution">
    <text evidence="9">The sequence shown here is derived from an EMBL/GenBank/DDBJ whole genome shotgun (WGS) entry which is preliminary data.</text>
</comment>
<keyword evidence="4 7" id="KW-0812">Transmembrane</keyword>
<reference evidence="9" key="1">
    <citation type="submission" date="2020-08" db="EMBL/GenBank/DDBJ databases">
        <title>Genome public.</title>
        <authorList>
            <person name="Liu C."/>
            <person name="Sun Q."/>
        </authorList>
    </citation>
    <scope>NUCLEOTIDE SEQUENCE</scope>
    <source>
        <strain evidence="9">NSJ-51</strain>
    </source>
</reference>
<comment type="subcellular location">
    <subcellularLocation>
        <location evidence="1">Cell inner membrane</location>
        <topology evidence="1">Multi-pass membrane protein</topology>
    </subcellularLocation>
</comment>
<dbReference type="NCBIfam" id="TIGR00786">
    <property type="entry name" value="dctM"/>
    <property type="match status" value="1"/>
</dbReference>
<feature type="transmembrane region" description="Helical" evidence="7">
    <location>
        <begin position="351"/>
        <end position="373"/>
    </location>
</feature>
<sequence>MAVIIGFFVLLVIGVPIYAVVMMCAAGGVLMYTPTSLLVISQQLFTGLDSTTLLAVPFFIVAGTIASRGKTSESLVKCMNVIFGRLPGGPVIATIATCAFFAAISGSSMATVVAVGSLMIPALKEQGYPEDMSVGAVCSGGSLGILIPPSAPMVMFCVAMGTSVGKQFMAGFVPGILLALAWCVYVFVRCSTKKLGSRVKYSAREAVKIFVQGIPALMFPLIVLGSIYTGWATPTEAAAISTVYVLLIEKFVYHTLKLKDMVGYFYRGIVQSASLLLIIGTATALSYLITVKQIPALVVEVISGMVSSQFMLVLVVMIILFIAGCFMDTIALIVILAPILVPLLNMYNVDLIHFGIMAILASQIGYISPPFGTNLFVTMQVSGKSFGFVAKSIVPYIIILIAMTLFICFVPQISLFLPGLMK</sequence>
<organism evidence="9 10">
    <name type="scientific">Lawsonibacter hominis</name>
    <dbReference type="NCBI Taxonomy" id="2763053"/>
    <lineage>
        <taxon>Bacteria</taxon>
        <taxon>Bacillati</taxon>
        <taxon>Bacillota</taxon>
        <taxon>Clostridia</taxon>
        <taxon>Eubacteriales</taxon>
        <taxon>Oscillospiraceae</taxon>
        <taxon>Lawsonibacter</taxon>
    </lineage>
</organism>
<evidence type="ECO:0000313" key="10">
    <source>
        <dbReference type="Proteomes" id="UP000661435"/>
    </source>
</evidence>
<dbReference type="AlphaFoldDB" id="A0A8J6M9M7"/>
<dbReference type="GO" id="GO:0022857">
    <property type="term" value="F:transmembrane transporter activity"/>
    <property type="evidence" value="ECO:0007669"/>
    <property type="project" value="TreeGrafter"/>
</dbReference>